<gene>
    <name evidence="2" type="ORF">ACFQRB_07800</name>
</gene>
<comment type="caution">
    <text evidence="2">The sequence shown here is derived from an EMBL/GenBank/DDBJ whole genome shotgun (WGS) entry which is preliminary data.</text>
</comment>
<dbReference type="Pfam" id="PF24020">
    <property type="entry name" value="DUF7333"/>
    <property type="match status" value="1"/>
</dbReference>
<keyword evidence="1" id="KW-0472">Membrane</keyword>
<keyword evidence="3" id="KW-1185">Reference proteome</keyword>
<sequence>MEFDFTRSVAPLVLIVAVAAIVLTNVMTPSVVFMMVLPSMIVFAVVAFLFGMKHGEYRGTGR</sequence>
<evidence type="ECO:0000313" key="3">
    <source>
        <dbReference type="Proteomes" id="UP001596368"/>
    </source>
</evidence>
<accession>A0ABD5XS18</accession>
<dbReference type="InterPro" id="IPR055757">
    <property type="entry name" value="DUF7333"/>
</dbReference>
<dbReference type="EMBL" id="JBHSZG010000001">
    <property type="protein sequence ID" value="MFC7136460.1"/>
    <property type="molecule type" value="Genomic_DNA"/>
</dbReference>
<feature type="transmembrane region" description="Helical" evidence="1">
    <location>
        <begin position="9"/>
        <end position="26"/>
    </location>
</feature>
<keyword evidence="1" id="KW-1133">Transmembrane helix</keyword>
<feature type="transmembrane region" description="Helical" evidence="1">
    <location>
        <begin position="32"/>
        <end position="52"/>
    </location>
</feature>
<dbReference type="Proteomes" id="UP001596368">
    <property type="component" value="Unassembled WGS sequence"/>
</dbReference>
<dbReference type="GeneID" id="81121918"/>
<proteinExistence type="predicted"/>
<organism evidence="2 3">
    <name type="scientific">Halobaculum litoreum</name>
    <dbReference type="NCBI Taxonomy" id="3031998"/>
    <lineage>
        <taxon>Archaea</taxon>
        <taxon>Methanobacteriati</taxon>
        <taxon>Methanobacteriota</taxon>
        <taxon>Stenosarchaea group</taxon>
        <taxon>Halobacteria</taxon>
        <taxon>Halobacteriales</taxon>
        <taxon>Haloferacaceae</taxon>
        <taxon>Halobaculum</taxon>
    </lineage>
</organism>
<reference evidence="2 3" key="1">
    <citation type="journal article" date="2019" name="Int. J. Syst. Evol. Microbiol.">
        <title>The Global Catalogue of Microorganisms (GCM) 10K type strain sequencing project: providing services to taxonomists for standard genome sequencing and annotation.</title>
        <authorList>
            <consortium name="The Broad Institute Genomics Platform"/>
            <consortium name="The Broad Institute Genome Sequencing Center for Infectious Disease"/>
            <person name="Wu L."/>
            <person name="Ma J."/>
        </authorList>
    </citation>
    <scope>NUCLEOTIDE SEQUENCE [LARGE SCALE GENOMIC DNA]</scope>
    <source>
        <strain evidence="2 3">DT92</strain>
    </source>
</reference>
<evidence type="ECO:0000313" key="2">
    <source>
        <dbReference type="EMBL" id="MFC7136460.1"/>
    </source>
</evidence>
<dbReference type="AlphaFoldDB" id="A0ABD5XS18"/>
<name>A0ABD5XS18_9EURY</name>
<dbReference type="RefSeq" id="WP_284011981.1">
    <property type="nucleotide sequence ID" value="NZ_CP126156.1"/>
</dbReference>
<evidence type="ECO:0000256" key="1">
    <source>
        <dbReference type="SAM" id="Phobius"/>
    </source>
</evidence>
<protein>
    <submittedName>
        <fullName evidence="2">Uncharacterized protein</fullName>
    </submittedName>
</protein>
<keyword evidence="1" id="KW-0812">Transmembrane</keyword>